<dbReference type="Pfam" id="PF18085">
    <property type="entry name" value="Mak_N_cap"/>
    <property type="match status" value="1"/>
</dbReference>
<comment type="caution">
    <text evidence="17">The sequence shown here is derived from an EMBL/GenBank/DDBJ whole genome shotgun (WGS) entry which is preliminary data.</text>
</comment>
<dbReference type="EC" id="2.7.1.175" evidence="4"/>
<reference evidence="17" key="1">
    <citation type="submission" date="2020-12" db="EMBL/GenBank/DDBJ databases">
        <title>Sanguibacter suaedae sp. nov., isolated from Suaeda aralocaspica.</title>
        <authorList>
            <person name="Ma Q."/>
        </authorList>
    </citation>
    <scope>NUCLEOTIDE SEQUENCE</scope>
    <source>
        <strain evidence="17">YZGR15</strain>
    </source>
</reference>
<proteinExistence type="inferred from homology"/>
<evidence type="ECO:0000313" key="17">
    <source>
        <dbReference type="EMBL" id="MBI9116076.1"/>
    </source>
</evidence>
<evidence type="ECO:0000256" key="10">
    <source>
        <dbReference type="ARBA" id="ARBA00022840"/>
    </source>
</evidence>
<keyword evidence="9" id="KW-0418">Kinase</keyword>
<keyword evidence="10" id="KW-0067">ATP-binding</keyword>
<evidence type="ECO:0000256" key="5">
    <source>
        <dbReference type="ARBA" id="ARBA00013882"/>
    </source>
</evidence>
<sequence length="479" mass="52369">MAQGHEISANGGAHRGAVLDALRGWLPERRWFPAKGVDVELTGLTRVDLATETVHGRRCDVIVEVVHVRGSDSDVDVVLHVPLVVEHRDPVDVPPGTEGVVALLDGAALYDGAQHQAFWGAWLDTATWADGTDVPTRPYDFTDAQVLKVEQSNTSVILPRVCGGSMLKVLRSLAPGQNPDIVVPLALTQVGWRGVPAPYAWHEVEVVDTQDPETRSTWTAHSGVLAELVPQASDGFRLACDRAGGDESFNSPARELGTQVAQMHSALRRAFPDQVEPADATWLLSAMQRRVRSAAASSSAVRERLDDIEDFLQRMRTIADEALAQGRPLPPVQRIHGDLHLGQALYSPQKGWRILDFEGEPLRPLKERTRPDLGERDVAGMLRSFDYAAAIGGSGSTEWARGARRAFLDGYTGYLSVPGALGFGQPPSLADRVVILDAFELDKALYEVVYEERNRPDWLRIPLAAVDRILGRDDTPTAH</sequence>
<name>A0A934IDX4_9MICO</name>
<feature type="domain" description="Maltokinase N-terminal cap" evidence="16">
    <location>
        <begin position="25"/>
        <end position="113"/>
    </location>
</feature>
<dbReference type="EMBL" id="JAEINH010000015">
    <property type="protein sequence ID" value="MBI9116076.1"/>
    <property type="molecule type" value="Genomic_DNA"/>
</dbReference>
<dbReference type="GO" id="GO:0005978">
    <property type="term" value="P:glycogen biosynthetic process"/>
    <property type="evidence" value="ECO:0007669"/>
    <property type="project" value="UniProtKB-KW"/>
</dbReference>
<evidence type="ECO:0000256" key="7">
    <source>
        <dbReference type="ARBA" id="ARBA00022679"/>
    </source>
</evidence>
<dbReference type="Gene3D" id="3.90.1200.10">
    <property type="match status" value="1"/>
</dbReference>
<dbReference type="SUPFAM" id="SSF56112">
    <property type="entry name" value="Protein kinase-like (PK-like)"/>
    <property type="match status" value="1"/>
</dbReference>
<evidence type="ECO:0000256" key="3">
    <source>
        <dbReference type="ARBA" id="ARBA00011245"/>
    </source>
</evidence>
<protein>
    <recommendedName>
        <fullName evidence="5">Maltokinase</fullName>
        <ecNumber evidence="4">2.7.1.175</ecNumber>
    </recommendedName>
    <alternativeName>
        <fullName evidence="13">Maltose-1-phosphate synthase</fullName>
    </alternativeName>
</protein>
<evidence type="ECO:0000256" key="1">
    <source>
        <dbReference type="ARBA" id="ARBA00004964"/>
    </source>
</evidence>
<evidence type="ECO:0000259" key="16">
    <source>
        <dbReference type="Pfam" id="PF18085"/>
    </source>
</evidence>
<evidence type="ECO:0000313" key="18">
    <source>
        <dbReference type="Proteomes" id="UP000602087"/>
    </source>
</evidence>
<dbReference type="InterPro" id="IPR011009">
    <property type="entry name" value="Kinase-like_dom_sf"/>
</dbReference>
<dbReference type="RefSeq" id="WP_198734646.1">
    <property type="nucleotide sequence ID" value="NZ_JAEINH010000015.1"/>
</dbReference>
<comment type="pathway">
    <text evidence="1">Glycan biosynthesis; glycogen biosynthesis.</text>
</comment>
<organism evidence="17 18">
    <name type="scientific">Sanguibacter suaedae</name>
    <dbReference type="NCBI Taxonomy" id="2795737"/>
    <lineage>
        <taxon>Bacteria</taxon>
        <taxon>Bacillati</taxon>
        <taxon>Actinomycetota</taxon>
        <taxon>Actinomycetes</taxon>
        <taxon>Micrococcales</taxon>
        <taxon>Sanguibacteraceae</taxon>
        <taxon>Sanguibacter</taxon>
    </lineage>
</organism>
<keyword evidence="11" id="KW-0320">Glycogen biosynthesis</keyword>
<comment type="subunit">
    <text evidence="3">Monomer.</text>
</comment>
<evidence type="ECO:0000256" key="6">
    <source>
        <dbReference type="ARBA" id="ARBA00022600"/>
    </source>
</evidence>
<dbReference type="GO" id="GO:0016301">
    <property type="term" value="F:kinase activity"/>
    <property type="evidence" value="ECO:0007669"/>
    <property type="project" value="UniProtKB-KW"/>
</dbReference>
<keyword evidence="12" id="KW-0119">Carbohydrate metabolism</keyword>
<dbReference type="InterPro" id="IPR002575">
    <property type="entry name" value="Aminoglycoside_PTrfase"/>
</dbReference>
<evidence type="ECO:0000256" key="9">
    <source>
        <dbReference type="ARBA" id="ARBA00022777"/>
    </source>
</evidence>
<accession>A0A934IDX4</accession>
<dbReference type="GO" id="GO:0005524">
    <property type="term" value="F:ATP binding"/>
    <property type="evidence" value="ECO:0007669"/>
    <property type="project" value="UniProtKB-KW"/>
</dbReference>
<keyword evidence="7" id="KW-0808">Transferase</keyword>
<dbReference type="Pfam" id="PF01636">
    <property type="entry name" value="APH"/>
    <property type="match status" value="1"/>
</dbReference>
<evidence type="ECO:0000256" key="12">
    <source>
        <dbReference type="ARBA" id="ARBA00023277"/>
    </source>
</evidence>
<evidence type="ECO:0000256" key="13">
    <source>
        <dbReference type="ARBA" id="ARBA00031251"/>
    </source>
</evidence>
<keyword evidence="6" id="KW-0321">Glycogen metabolism</keyword>
<comment type="catalytic activity">
    <reaction evidence="14">
        <text>D-maltose + ATP = alpha-maltose 1-phosphate + ADP + H(+)</text>
        <dbReference type="Rhea" id="RHEA:31915"/>
        <dbReference type="ChEBI" id="CHEBI:15378"/>
        <dbReference type="ChEBI" id="CHEBI:17306"/>
        <dbReference type="ChEBI" id="CHEBI:30616"/>
        <dbReference type="ChEBI" id="CHEBI:63576"/>
        <dbReference type="ChEBI" id="CHEBI:456216"/>
        <dbReference type="EC" id="2.7.1.175"/>
    </reaction>
</comment>
<feature type="domain" description="Aminoglycoside phosphotransferase" evidence="15">
    <location>
        <begin position="253"/>
        <end position="358"/>
    </location>
</feature>
<evidence type="ECO:0000256" key="4">
    <source>
        <dbReference type="ARBA" id="ARBA00011962"/>
    </source>
</evidence>
<keyword evidence="18" id="KW-1185">Reference proteome</keyword>
<evidence type="ECO:0000256" key="14">
    <source>
        <dbReference type="ARBA" id="ARBA00049067"/>
    </source>
</evidence>
<dbReference type="InterPro" id="IPR040999">
    <property type="entry name" value="Mak_N_cap"/>
</dbReference>
<dbReference type="Proteomes" id="UP000602087">
    <property type="component" value="Unassembled WGS sequence"/>
</dbReference>
<evidence type="ECO:0000259" key="15">
    <source>
        <dbReference type="Pfam" id="PF01636"/>
    </source>
</evidence>
<evidence type="ECO:0000256" key="11">
    <source>
        <dbReference type="ARBA" id="ARBA00023056"/>
    </source>
</evidence>
<gene>
    <name evidence="17" type="ORF">JAV76_13740</name>
</gene>
<comment type="similarity">
    <text evidence="2">Belongs to the aminoglycoside phosphotransferase family.</text>
</comment>
<evidence type="ECO:0000256" key="2">
    <source>
        <dbReference type="ARBA" id="ARBA00006219"/>
    </source>
</evidence>
<evidence type="ECO:0000256" key="8">
    <source>
        <dbReference type="ARBA" id="ARBA00022741"/>
    </source>
</evidence>
<dbReference type="AlphaFoldDB" id="A0A934IDX4"/>
<keyword evidence="8" id="KW-0547">Nucleotide-binding</keyword>